<dbReference type="InterPro" id="IPR001296">
    <property type="entry name" value="Glyco_trans_1"/>
</dbReference>
<organism evidence="6 7">
    <name type="scientific">Cellulomonas rhizosphaerae</name>
    <dbReference type="NCBI Taxonomy" id="2293719"/>
    <lineage>
        <taxon>Bacteria</taxon>
        <taxon>Bacillati</taxon>
        <taxon>Actinomycetota</taxon>
        <taxon>Actinomycetes</taxon>
        <taxon>Micrococcales</taxon>
        <taxon>Cellulomonadaceae</taxon>
        <taxon>Cellulomonas</taxon>
    </lineage>
</organism>
<dbReference type="Pfam" id="PF13439">
    <property type="entry name" value="Glyco_transf_4"/>
    <property type="match status" value="1"/>
</dbReference>
<dbReference type="EMBL" id="QWKP01000209">
    <property type="protein sequence ID" value="RHA38892.1"/>
    <property type="molecule type" value="Genomic_DNA"/>
</dbReference>
<dbReference type="OrthoDB" id="506201at2"/>
<feature type="domain" description="Glycosyl transferase family 1" evidence="4">
    <location>
        <begin position="188"/>
        <end position="348"/>
    </location>
</feature>
<evidence type="ECO:0000259" key="4">
    <source>
        <dbReference type="Pfam" id="PF00534"/>
    </source>
</evidence>
<comment type="similarity">
    <text evidence="1">Belongs to the glycosyltransferase group 1 family. Glycosyltransferase 4 subfamily.</text>
</comment>
<proteinExistence type="inferred from homology"/>
<comment type="caution">
    <text evidence="6">The sequence shown here is derived from an EMBL/GenBank/DDBJ whole genome shotgun (WGS) entry which is preliminary data.</text>
</comment>
<dbReference type="PANTHER" id="PTHR12526">
    <property type="entry name" value="GLYCOSYLTRANSFERASE"/>
    <property type="match status" value="1"/>
</dbReference>
<evidence type="ECO:0000259" key="5">
    <source>
        <dbReference type="Pfam" id="PF13439"/>
    </source>
</evidence>
<dbReference type="AlphaFoldDB" id="A0A413RJR8"/>
<feature type="domain" description="Glycosyltransferase subfamily 4-like N-terminal" evidence="5">
    <location>
        <begin position="49"/>
        <end position="176"/>
    </location>
</feature>
<gene>
    <name evidence="6" type="ORF">D1825_12800</name>
</gene>
<dbReference type="InterPro" id="IPR028098">
    <property type="entry name" value="Glyco_trans_4-like_N"/>
</dbReference>
<evidence type="ECO:0000313" key="6">
    <source>
        <dbReference type="EMBL" id="RHA38892.1"/>
    </source>
</evidence>
<dbReference type="Pfam" id="PF00534">
    <property type="entry name" value="Glycos_transf_1"/>
    <property type="match status" value="1"/>
</dbReference>
<dbReference type="RefSeq" id="WP_118767801.1">
    <property type="nucleotide sequence ID" value="NZ_QWKP01000209.1"/>
</dbReference>
<keyword evidence="7" id="KW-1185">Reference proteome</keyword>
<name>A0A413RJR8_9CELL</name>
<accession>A0A413RJR8</accession>
<evidence type="ECO:0000256" key="3">
    <source>
        <dbReference type="ARBA" id="ARBA00022679"/>
    </source>
</evidence>
<evidence type="ECO:0000256" key="1">
    <source>
        <dbReference type="ARBA" id="ARBA00009481"/>
    </source>
</evidence>
<reference evidence="6 7" key="1">
    <citation type="submission" date="2018-08" db="EMBL/GenBank/DDBJ databases">
        <title>Cellulomonas rhizosphaerae sp. nov., a novel actinomycete isolated from soil.</title>
        <authorList>
            <person name="Tian Y."/>
        </authorList>
    </citation>
    <scope>NUCLEOTIDE SEQUENCE [LARGE SCALE GENOMIC DNA]</scope>
    <source>
        <strain evidence="6 7">NEAU-TCZ24</strain>
    </source>
</reference>
<evidence type="ECO:0000256" key="2">
    <source>
        <dbReference type="ARBA" id="ARBA00022676"/>
    </source>
</evidence>
<dbReference type="SUPFAM" id="SSF53756">
    <property type="entry name" value="UDP-Glycosyltransferase/glycogen phosphorylase"/>
    <property type="match status" value="1"/>
</dbReference>
<keyword evidence="2" id="KW-0328">Glycosyltransferase</keyword>
<dbReference type="GO" id="GO:0016757">
    <property type="term" value="F:glycosyltransferase activity"/>
    <property type="evidence" value="ECO:0007669"/>
    <property type="project" value="UniProtKB-KW"/>
</dbReference>
<evidence type="ECO:0000313" key="7">
    <source>
        <dbReference type="Proteomes" id="UP000283374"/>
    </source>
</evidence>
<dbReference type="Gene3D" id="3.40.50.2000">
    <property type="entry name" value="Glycogen Phosphorylase B"/>
    <property type="match status" value="2"/>
</dbReference>
<dbReference type="PANTHER" id="PTHR12526:SF640">
    <property type="entry name" value="COLANIC ACID BIOSYNTHESIS GLYCOSYLTRANSFERASE WCAL-RELATED"/>
    <property type="match status" value="1"/>
</dbReference>
<dbReference type="Proteomes" id="UP000283374">
    <property type="component" value="Unassembled WGS sequence"/>
</dbReference>
<protein>
    <submittedName>
        <fullName evidence="6">Glycosyltransferase</fullName>
    </submittedName>
</protein>
<keyword evidence="3 6" id="KW-0808">Transferase</keyword>
<sequence>MPTSTVAVWRDIWLPRSETFVRDQLGAMTRWRPLPVGLVRLPDGLPVHPAYAPLPAWWPPLAVRVIGSLGHRRAAAHTIRAAGASLVHAHFGPAAIHALPVARAAGLPLVVTFHGYDVTRTPWLGGGRGAYYRRRLAEVFADADRLVAVSQFVARRLVALGAPADKVVVRHIGIDLRGEAGPGPVGERAGIAFVGRLVAKKGVDDLLRSYARLPSGVRATTPLRIAGSGADEGALRSRARELGLDVEWLGFCTPEQVSELLASSAVFCAPSREAADGDSEGFGMVFLEAALQATPVVAYRHGGVTEAVVDGTTGVLVPERDTTALTNALRAMIENPARARRLGEAGRARVLAEFDIIACTARLEELYDEVACRS</sequence>